<dbReference type="PROSITE" id="PS51257">
    <property type="entry name" value="PROKAR_LIPOPROTEIN"/>
    <property type="match status" value="1"/>
</dbReference>
<dbReference type="AlphaFoldDB" id="A0AAD0YWP7"/>
<accession>A0AAD0YWP7</accession>
<organism evidence="1 2">
    <name type="scientific">Chryseobacterium indologenes</name>
    <name type="common">Flavobacterium indologenes</name>
    <dbReference type="NCBI Taxonomy" id="253"/>
    <lineage>
        <taxon>Bacteria</taxon>
        <taxon>Pseudomonadati</taxon>
        <taxon>Bacteroidota</taxon>
        <taxon>Flavobacteriia</taxon>
        <taxon>Flavobacteriales</taxon>
        <taxon>Weeksellaceae</taxon>
        <taxon>Chryseobacterium group</taxon>
        <taxon>Chryseobacterium</taxon>
    </lineage>
</organism>
<gene>
    <name evidence="1" type="ORF">EG352_14110</name>
</gene>
<dbReference type="RefSeq" id="WP_061085399.1">
    <property type="nucleotide sequence ID" value="NZ_CP033930.1"/>
</dbReference>
<evidence type="ECO:0000313" key="2">
    <source>
        <dbReference type="Proteomes" id="UP000269015"/>
    </source>
</evidence>
<name>A0AAD0YWP7_CHRID</name>
<dbReference type="Proteomes" id="UP000269015">
    <property type="component" value="Chromosome"/>
</dbReference>
<dbReference type="EMBL" id="CP033930">
    <property type="protein sequence ID" value="AZB18833.1"/>
    <property type="molecule type" value="Genomic_DNA"/>
</dbReference>
<proteinExistence type="predicted"/>
<evidence type="ECO:0008006" key="3">
    <source>
        <dbReference type="Google" id="ProtNLM"/>
    </source>
</evidence>
<reference evidence="1 2" key="1">
    <citation type="submission" date="2018-11" db="EMBL/GenBank/DDBJ databases">
        <title>Proposal to divide the Flavobacteriaceae and reorganize its genera based on Amino Acid Identity values calculated from whole genome sequences.</title>
        <authorList>
            <person name="Nicholson A.C."/>
            <person name="Gulvik C.A."/>
            <person name="Whitney A.M."/>
            <person name="Humrighouse B.W."/>
            <person name="Bell M."/>
            <person name="Holmes B."/>
            <person name="Steigerwalt A.G."/>
            <person name="Villarma A."/>
            <person name="Sheth M."/>
            <person name="Batra D."/>
            <person name="Pryor J."/>
            <person name="Bernardet J.-F."/>
            <person name="Hugo C."/>
            <person name="Kampfer P."/>
            <person name="Newman J."/>
            <person name="McQuiston J.R."/>
        </authorList>
    </citation>
    <scope>NUCLEOTIDE SEQUENCE [LARGE SCALE GENOMIC DNA]</scope>
    <source>
        <strain evidence="1 2">H5559</strain>
    </source>
</reference>
<sequence length="168" mass="19702">MILKYVVSLFIFITTVSCQIADKLSKYNRHVGDIEFDKKKDDIHFKICDPDTTCQYYNDSKGFEYEGEKISIEKQLKESKIKGNKDTNGYITVRFLVNCEGKSGLFRVQQMNPEYEERELDKSLATNLLNFTKSLNGWVIKQMESKKIDYYQYLTYKIENGEIVEVLP</sequence>
<protein>
    <recommendedName>
        <fullName evidence="3">Lipoprotein</fullName>
    </recommendedName>
</protein>
<evidence type="ECO:0000313" key="1">
    <source>
        <dbReference type="EMBL" id="AZB18833.1"/>
    </source>
</evidence>